<dbReference type="Pfam" id="PF10908">
    <property type="entry name" value="Tlde1_dom"/>
    <property type="match status" value="1"/>
</dbReference>
<keyword evidence="3" id="KW-1185">Reference proteome</keyword>
<evidence type="ECO:0000313" key="3">
    <source>
        <dbReference type="Proteomes" id="UP000786875"/>
    </source>
</evidence>
<evidence type="ECO:0000259" key="1">
    <source>
        <dbReference type="Pfam" id="PF10908"/>
    </source>
</evidence>
<gene>
    <name evidence="2" type="ORF">HGT73_05185</name>
</gene>
<dbReference type="Proteomes" id="UP000786875">
    <property type="component" value="Unassembled WGS sequence"/>
</dbReference>
<dbReference type="EMBL" id="JABBFO010000003">
    <property type="protein sequence ID" value="MBT0726781.1"/>
    <property type="molecule type" value="Genomic_DNA"/>
</dbReference>
<evidence type="ECO:0000313" key="2">
    <source>
        <dbReference type="EMBL" id="MBT0726781.1"/>
    </source>
</evidence>
<sequence length="160" mass="17767">MAITCFFTNNGMPMSLLTCSGVGRFPAFSGQRQGRNNASLTSVPNIGPIPQGTYYIIGRQSGGCLSSIREAALKYSYGTDRSQWFSLYRRDGKIDDYTFIDGVRRGNFRLHPIGPRGLSEGCITLSHITDFDYLRNRLLKTSMIYVPGSLLMAYGTIKVD</sequence>
<name>A0ABS5T360_9GAMM</name>
<feature type="domain" description="Tlde1" evidence="1">
    <location>
        <begin position="24"/>
        <end position="148"/>
    </location>
</feature>
<proteinExistence type="predicted"/>
<reference evidence="2 3" key="1">
    <citation type="submission" date="2020-04" db="EMBL/GenBank/DDBJ databases">
        <title>Genome sequencing of Rosenbergiella species.</title>
        <authorList>
            <person name="Alvarez-Perez S."/>
            <person name="Lievens B."/>
        </authorList>
    </citation>
    <scope>NUCLEOTIDE SEQUENCE [LARGE SCALE GENOMIC DNA]</scope>
    <source>
        <strain evidence="2 3">CdVSA20.1</strain>
    </source>
</reference>
<organism evidence="2 3">
    <name type="scientific">Rosenbergiella australiborealis</name>
    <dbReference type="NCBI Taxonomy" id="1544696"/>
    <lineage>
        <taxon>Bacteria</taxon>
        <taxon>Pseudomonadati</taxon>
        <taxon>Pseudomonadota</taxon>
        <taxon>Gammaproteobacteria</taxon>
        <taxon>Enterobacterales</taxon>
        <taxon>Erwiniaceae</taxon>
        <taxon>Rosenbergiella</taxon>
    </lineage>
</organism>
<dbReference type="InterPro" id="IPR021225">
    <property type="entry name" value="Tlde1_dom"/>
</dbReference>
<protein>
    <submittedName>
        <fullName evidence="2">DUF2778 domain-containing protein</fullName>
    </submittedName>
</protein>
<accession>A0ABS5T360</accession>
<comment type="caution">
    <text evidence="2">The sequence shown here is derived from an EMBL/GenBank/DDBJ whole genome shotgun (WGS) entry which is preliminary data.</text>
</comment>